<protein>
    <recommendedName>
        <fullName evidence="4">Outer membrane protein assembly factor BamE</fullName>
    </recommendedName>
</protein>
<feature type="signal peptide" evidence="1">
    <location>
        <begin position="1"/>
        <end position="18"/>
    </location>
</feature>
<keyword evidence="1" id="KW-0732">Signal</keyword>
<dbReference type="EMBL" id="JANUHA010000026">
    <property type="protein sequence ID" value="MCS0599299.1"/>
    <property type="molecule type" value="Genomic_DNA"/>
</dbReference>
<reference evidence="2 3" key="1">
    <citation type="submission" date="2022-08" db="EMBL/GenBank/DDBJ databases">
        <title>Reclassification of Massilia species as members of the genera Telluria, Duganella, Pseudoduganella, Mokoshia gen. nov. and Zemynaea gen. nov. using orthogonal and non-orthogonal genome-based approaches.</title>
        <authorList>
            <person name="Bowman J.P."/>
        </authorList>
    </citation>
    <scope>NUCLEOTIDE SEQUENCE [LARGE SCALE GENOMIC DNA]</scope>
    <source>
        <strain evidence="2 3">JCM 31661</strain>
    </source>
</reference>
<sequence length="124" mass="13589">MRSLISLGCLLMCLQACGGDTSVALFINWGDCDFDRERWSHADRTGRGCMLASLLDKHPPGAMTAAEVKSLLGEPTRYADYDEFPAYLVEPAAGTNAARRAHLLVFVTDRQTGRVVETRLVPDS</sequence>
<proteinExistence type="predicted"/>
<feature type="chain" id="PRO_5046117095" description="Outer membrane protein assembly factor BamE" evidence="1">
    <location>
        <begin position="19"/>
        <end position="124"/>
    </location>
</feature>
<comment type="caution">
    <text evidence="2">The sequence shown here is derived from an EMBL/GenBank/DDBJ whole genome shotgun (WGS) entry which is preliminary data.</text>
</comment>
<evidence type="ECO:0008006" key="4">
    <source>
        <dbReference type="Google" id="ProtNLM"/>
    </source>
</evidence>
<evidence type="ECO:0000256" key="1">
    <source>
        <dbReference type="SAM" id="SignalP"/>
    </source>
</evidence>
<accession>A0ABT2AST6</accession>
<dbReference type="RefSeq" id="WP_258830300.1">
    <property type="nucleotide sequence ID" value="NZ_JANUHA010000026.1"/>
</dbReference>
<dbReference type="Proteomes" id="UP001206572">
    <property type="component" value="Unassembled WGS sequence"/>
</dbReference>
<organism evidence="2 3">
    <name type="scientific">Massilia agri</name>
    <dbReference type="NCBI Taxonomy" id="1886785"/>
    <lineage>
        <taxon>Bacteria</taxon>
        <taxon>Pseudomonadati</taxon>
        <taxon>Pseudomonadota</taxon>
        <taxon>Betaproteobacteria</taxon>
        <taxon>Burkholderiales</taxon>
        <taxon>Oxalobacteraceae</taxon>
        <taxon>Telluria group</taxon>
        <taxon>Massilia</taxon>
    </lineage>
</organism>
<gene>
    <name evidence="2" type="ORF">NX780_23410</name>
</gene>
<evidence type="ECO:0000313" key="2">
    <source>
        <dbReference type="EMBL" id="MCS0599299.1"/>
    </source>
</evidence>
<name>A0ABT2AST6_9BURK</name>
<keyword evidence="3" id="KW-1185">Reference proteome</keyword>
<evidence type="ECO:0000313" key="3">
    <source>
        <dbReference type="Proteomes" id="UP001206572"/>
    </source>
</evidence>